<organism evidence="1 2">
    <name type="scientific">Protopolystoma xenopodis</name>
    <dbReference type="NCBI Taxonomy" id="117903"/>
    <lineage>
        <taxon>Eukaryota</taxon>
        <taxon>Metazoa</taxon>
        <taxon>Spiralia</taxon>
        <taxon>Lophotrochozoa</taxon>
        <taxon>Platyhelminthes</taxon>
        <taxon>Monogenea</taxon>
        <taxon>Polyopisthocotylea</taxon>
        <taxon>Polystomatidea</taxon>
        <taxon>Polystomatidae</taxon>
        <taxon>Protopolystoma</taxon>
    </lineage>
</organism>
<dbReference type="AlphaFoldDB" id="A0A3S5FGP3"/>
<sequence>MSVTLGALIDRHRWIGVIGHLPPPVLKVTNSRTHSGQRLSRVQSSDAKECTHPQVDPSFTPIPSILGEANWSRVIQDNHIPSFRSTTPFHNPVKALIPFGLQLCTHLVSSSIISSKCILHYRYILMWISSYLCDPSSL</sequence>
<reference evidence="1" key="1">
    <citation type="submission" date="2018-11" db="EMBL/GenBank/DDBJ databases">
        <authorList>
            <consortium name="Pathogen Informatics"/>
        </authorList>
    </citation>
    <scope>NUCLEOTIDE SEQUENCE</scope>
</reference>
<evidence type="ECO:0000313" key="1">
    <source>
        <dbReference type="EMBL" id="VEL39503.1"/>
    </source>
</evidence>
<name>A0A3S5FGP3_9PLAT</name>
<protein>
    <submittedName>
        <fullName evidence="1">Uncharacterized protein</fullName>
    </submittedName>
</protein>
<gene>
    <name evidence="1" type="ORF">PXEA_LOCUS32943</name>
</gene>
<evidence type="ECO:0000313" key="2">
    <source>
        <dbReference type="Proteomes" id="UP000784294"/>
    </source>
</evidence>
<comment type="caution">
    <text evidence="1">The sequence shown here is derived from an EMBL/GenBank/DDBJ whole genome shotgun (WGS) entry which is preliminary data.</text>
</comment>
<dbReference type="Proteomes" id="UP000784294">
    <property type="component" value="Unassembled WGS sequence"/>
</dbReference>
<accession>A0A3S5FGP3</accession>
<proteinExistence type="predicted"/>
<dbReference type="EMBL" id="CAAALY010261458">
    <property type="protein sequence ID" value="VEL39503.1"/>
    <property type="molecule type" value="Genomic_DNA"/>
</dbReference>
<keyword evidence="2" id="KW-1185">Reference proteome</keyword>